<name>A0A5C6RTD4_9FLAO</name>
<keyword evidence="1" id="KW-0808">Transferase</keyword>
<dbReference type="GO" id="GO:0003827">
    <property type="term" value="F:alpha-1,3-mannosylglycoprotein 2-beta-N-acetylglucosaminyltransferase activity"/>
    <property type="evidence" value="ECO:0007669"/>
    <property type="project" value="TreeGrafter"/>
</dbReference>
<dbReference type="PANTHER" id="PTHR10468:SF0">
    <property type="entry name" value="ALPHA-1,3-MANNOSYL-GLYCOPROTEIN 2-BETA-N-ACETYLGLUCOSAMINYLTRANSFERASE"/>
    <property type="match status" value="1"/>
</dbReference>
<comment type="caution">
    <text evidence="1">The sequence shown here is derived from an EMBL/GenBank/DDBJ whole genome shotgun (WGS) entry which is preliminary data.</text>
</comment>
<evidence type="ECO:0000313" key="1">
    <source>
        <dbReference type="EMBL" id="TXB65417.1"/>
    </source>
</evidence>
<dbReference type="RefSeq" id="WP_147100430.1">
    <property type="nucleotide sequence ID" value="NZ_VOOS01000003.1"/>
</dbReference>
<sequence length="306" mass="35269">MKNELAPIVLFVYNRPDHTKKVLESLSLNKEARNSLLYIVCDGIKENSTEENTLNINEVRKIADEENRFQEVKVIKHSSNNGLAKSIIEGVTNLFNKHDRLIILEDDLVTSPYFLNYMNNSLNVYQDDTEVVCISGYVYPIKKKLPETYFIKGADCWGWATWKNKWSIFNKNGEDLLNKIETQGLQNDFDFDSSYPYTQMLKDQVLGYNNSWAIRWYASSFLKHKYCLYPGVSLVQNIGIDGSGTHSGISNSWDVNLSKTAINIVKQPAIENKLAKKQFIKYFNSLKKVNKNNGILNYIKNYIKSE</sequence>
<dbReference type="Gene3D" id="3.90.550.10">
    <property type="entry name" value="Spore Coat Polysaccharide Biosynthesis Protein SpsA, Chain A"/>
    <property type="match status" value="1"/>
</dbReference>
<dbReference type="AlphaFoldDB" id="A0A5C6RTD4"/>
<dbReference type="OrthoDB" id="9785375at2"/>
<dbReference type="SUPFAM" id="SSF53448">
    <property type="entry name" value="Nucleotide-diphospho-sugar transferases"/>
    <property type="match status" value="1"/>
</dbReference>
<dbReference type="EMBL" id="VOOS01000003">
    <property type="protein sequence ID" value="TXB65417.1"/>
    <property type="molecule type" value="Genomic_DNA"/>
</dbReference>
<accession>A0A5C6RTD4</accession>
<reference evidence="1 2" key="1">
    <citation type="submission" date="2019-08" db="EMBL/GenBank/DDBJ databases">
        <title>Genome of Vicingus serpentipes NCIMB 15042.</title>
        <authorList>
            <person name="Bowman J.P."/>
        </authorList>
    </citation>
    <scope>NUCLEOTIDE SEQUENCE [LARGE SCALE GENOMIC DNA]</scope>
    <source>
        <strain evidence="1 2">NCIMB 15042</strain>
    </source>
</reference>
<dbReference type="PANTHER" id="PTHR10468">
    <property type="entry name" value="PROTEIN O-LINKED-MANNOSE BETA-1,2-N-ACETYLGLUCOSAMINYLTRANSFERASE 1/ALPHA-1,3-MANNOSYL-GLYCOPROTEIN 2-BETA-N-ACETYLGLUCOSAMINYLTRANSFERASE"/>
    <property type="match status" value="1"/>
</dbReference>
<evidence type="ECO:0000313" key="2">
    <source>
        <dbReference type="Proteomes" id="UP000321721"/>
    </source>
</evidence>
<dbReference type="InterPro" id="IPR052261">
    <property type="entry name" value="Glycosyltransferase_13"/>
</dbReference>
<organism evidence="1 2">
    <name type="scientific">Vicingus serpentipes</name>
    <dbReference type="NCBI Taxonomy" id="1926625"/>
    <lineage>
        <taxon>Bacteria</taxon>
        <taxon>Pseudomonadati</taxon>
        <taxon>Bacteroidota</taxon>
        <taxon>Flavobacteriia</taxon>
        <taxon>Flavobacteriales</taxon>
        <taxon>Vicingaceae</taxon>
        <taxon>Vicingus</taxon>
    </lineage>
</organism>
<gene>
    <name evidence="1" type="ORF">FRY74_08315</name>
</gene>
<proteinExistence type="predicted"/>
<protein>
    <submittedName>
        <fullName evidence="1">Glycosyltransferase</fullName>
    </submittedName>
</protein>
<dbReference type="Proteomes" id="UP000321721">
    <property type="component" value="Unassembled WGS sequence"/>
</dbReference>
<dbReference type="InterPro" id="IPR029044">
    <property type="entry name" value="Nucleotide-diphossugar_trans"/>
</dbReference>
<keyword evidence="2" id="KW-1185">Reference proteome</keyword>